<evidence type="ECO:0000313" key="3">
    <source>
        <dbReference type="EMBL" id="SDE47461.1"/>
    </source>
</evidence>
<keyword evidence="3" id="KW-0645">Protease</keyword>
<dbReference type="STRING" id="659014.SAMN04487996_105146"/>
<dbReference type="SUPFAM" id="SSF56601">
    <property type="entry name" value="beta-lactamase/transpeptidase-like"/>
    <property type="match status" value="1"/>
</dbReference>
<protein>
    <submittedName>
        <fullName evidence="3">D-alanyl-D-alanine carboxypeptidase / D-alanyl-D-alanine-endopeptidase (Penicillin-binding protein 4)</fullName>
    </submittedName>
</protein>
<organism evidence="3 4">
    <name type="scientific">Dyadobacter soli</name>
    <dbReference type="NCBI Taxonomy" id="659014"/>
    <lineage>
        <taxon>Bacteria</taxon>
        <taxon>Pseudomonadati</taxon>
        <taxon>Bacteroidota</taxon>
        <taxon>Cytophagia</taxon>
        <taxon>Cytophagales</taxon>
        <taxon>Spirosomataceae</taxon>
        <taxon>Dyadobacter</taxon>
    </lineage>
</organism>
<dbReference type="Proteomes" id="UP000198748">
    <property type="component" value="Unassembled WGS sequence"/>
</dbReference>
<reference evidence="4" key="1">
    <citation type="submission" date="2016-10" db="EMBL/GenBank/DDBJ databases">
        <authorList>
            <person name="Varghese N."/>
            <person name="Submissions S."/>
        </authorList>
    </citation>
    <scope>NUCLEOTIDE SEQUENCE [LARGE SCALE GENOMIC DNA]</scope>
    <source>
        <strain evidence="4">DSM 25329</strain>
    </source>
</reference>
<dbReference type="EMBL" id="FNAN01000005">
    <property type="protein sequence ID" value="SDE47461.1"/>
    <property type="molecule type" value="Genomic_DNA"/>
</dbReference>
<dbReference type="PANTHER" id="PTHR30023:SF0">
    <property type="entry name" value="PENICILLIN-SENSITIVE CARBOXYPEPTIDASE A"/>
    <property type="match status" value="1"/>
</dbReference>
<comment type="similarity">
    <text evidence="1">Belongs to the peptidase S13 family.</text>
</comment>
<dbReference type="Gene3D" id="3.50.80.20">
    <property type="entry name" value="D-Ala-D-Ala carboxypeptidase C, peptidase S13"/>
    <property type="match status" value="1"/>
</dbReference>
<keyword evidence="4" id="KW-1185">Reference proteome</keyword>
<gene>
    <name evidence="3" type="ORF">SAMN04487996_105146</name>
</gene>
<name>A0A1G7D7G5_9BACT</name>
<accession>A0A1G7D7G5</accession>
<keyword evidence="3" id="KW-0121">Carboxypeptidase</keyword>
<proteinExistence type="inferred from homology"/>
<evidence type="ECO:0000313" key="4">
    <source>
        <dbReference type="Proteomes" id="UP000198748"/>
    </source>
</evidence>
<dbReference type="PRINTS" id="PR00922">
    <property type="entry name" value="DADACBPTASE3"/>
</dbReference>
<evidence type="ECO:0000256" key="2">
    <source>
        <dbReference type="ARBA" id="ARBA00022801"/>
    </source>
</evidence>
<keyword evidence="2" id="KW-0378">Hydrolase</keyword>
<dbReference type="Pfam" id="PF02113">
    <property type="entry name" value="Peptidase_S13"/>
    <property type="match status" value="1"/>
</dbReference>
<dbReference type="RefSeq" id="WP_090148653.1">
    <property type="nucleotide sequence ID" value="NZ_FNAN01000005.1"/>
</dbReference>
<dbReference type="InterPro" id="IPR000667">
    <property type="entry name" value="Peptidase_S13"/>
</dbReference>
<evidence type="ECO:0000256" key="1">
    <source>
        <dbReference type="ARBA" id="ARBA00006096"/>
    </source>
</evidence>
<dbReference type="Gene3D" id="3.40.710.10">
    <property type="entry name" value="DD-peptidase/beta-lactamase superfamily"/>
    <property type="match status" value="1"/>
</dbReference>
<dbReference type="GO" id="GO:0000270">
    <property type="term" value="P:peptidoglycan metabolic process"/>
    <property type="evidence" value="ECO:0007669"/>
    <property type="project" value="TreeGrafter"/>
</dbReference>
<dbReference type="GO" id="GO:0006508">
    <property type="term" value="P:proteolysis"/>
    <property type="evidence" value="ECO:0007669"/>
    <property type="project" value="InterPro"/>
</dbReference>
<sequence length="492" mass="52222">MMRTTLLALYILLTIRIASAQVIDSAGLVRFSDAVLELQNSEFMRSGSLAVSVKAVKEGKNVFALNAERSLPSASTLKLVSTATALALFGGDFRFQTFLEYDGILRGDTLAGNLYIHGTGDPSLGSDRFKGYPAAPEMISRWIAAVKKSGIKYIKGKVLADASFFDKEAVASTWIWGDMGNYYGAGVQGLNFNENLYRVKFKPGADVGDPTTVLGTEPAIPYLSFTNQVTTGERGSGDKTIIYSSPLGNNVVFTGTVPAGNATFTVKGSIPDPAWYAAYALKNALSGNGVVVAEAGQVPGNTVLLTPNPKKIIDEYKSPPLRELCQQANFWSINLFADVFFKQSGKRLSGSSGFDDAATAITGYWSGRGADLRGFYIKDGSGLSPSGSITAGSLTDILNLANKDAGFKDFYQSIAVLGQNGTVRNLGKGTRAAGNVHAKSGSIEGTRAFAGYVTAKSGTLLSFTIIAHKYVPGSNRVISDSLVKLMTLMAEL</sequence>
<dbReference type="InterPro" id="IPR012338">
    <property type="entry name" value="Beta-lactam/transpept-like"/>
</dbReference>
<dbReference type="OrthoDB" id="9802627at2"/>
<dbReference type="NCBIfam" id="TIGR00666">
    <property type="entry name" value="PBP4"/>
    <property type="match status" value="1"/>
</dbReference>
<dbReference type="GO" id="GO:0004185">
    <property type="term" value="F:serine-type carboxypeptidase activity"/>
    <property type="evidence" value="ECO:0007669"/>
    <property type="project" value="InterPro"/>
</dbReference>
<dbReference type="AlphaFoldDB" id="A0A1G7D7G5"/>
<dbReference type="PANTHER" id="PTHR30023">
    <property type="entry name" value="D-ALANYL-D-ALANINE CARBOXYPEPTIDASE"/>
    <property type="match status" value="1"/>
</dbReference>